<evidence type="ECO:0000313" key="4">
    <source>
        <dbReference type="EMBL" id="QYS92807.1"/>
    </source>
</evidence>
<dbReference type="InterPro" id="IPR036322">
    <property type="entry name" value="WD40_repeat_dom_sf"/>
</dbReference>
<dbReference type="Gene3D" id="2.130.10.10">
    <property type="entry name" value="YVTN repeat-like/Quinoprotein amine dehydrogenase"/>
    <property type="match status" value="4"/>
</dbReference>
<protein>
    <recommendedName>
        <fullName evidence="3">NACHT domain-containing protein</fullName>
    </recommendedName>
</protein>
<accession>A0A8G0P9Z4</accession>
<name>A0A8G0P9Z4_9HYPO</name>
<dbReference type="PANTHER" id="PTHR19879:SF9">
    <property type="entry name" value="TRANSCRIPTION INITIATION FACTOR TFIID SUBUNIT 5"/>
    <property type="match status" value="1"/>
</dbReference>
<dbReference type="InterPro" id="IPR007111">
    <property type="entry name" value="NACHT_NTPase"/>
</dbReference>
<feature type="repeat" description="WD" evidence="2">
    <location>
        <begin position="639"/>
        <end position="680"/>
    </location>
</feature>
<dbReference type="Pfam" id="PF00400">
    <property type="entry name" value="WD40"/>
    <property type="match status" value="3"/>
</dbReference>
<dbReference type="SUPFAM" id="SSF52540">
    <property type="entry name" value="P-loop containing nucleoside triphosphate hydrolases"/>
    <property type="match status" value="1"/>
</dbReference>
<gene>
    <name evidence="4" type="ORF">H0G86_000203</name>
</gene>
<dbReference type="SMART" id="SM00320">
    <property type="entry name" value="WD40"/>
    <property type="match status" value="9"/>
</dbReference>
<evidence type="ECO:0000259" key="3">
    <source>
        <dbReference type="PROSITE" id="PS50837"/>
    </source>
</evidence>
<dbReference type="InterPro" id="IPR001680">
    <property type="entry name" value="WD40_rpt"/>
</dbReference>
<dbReference type="PROSITE" id="PS50082">
    <property type="entry name" value="WD_REPEATS_2"/>
    <property type="match status" value="2"/>
</dbReference>
<dbReference type="SUPFAM" id="SSF82171">
    <property type="entry name" value="DPP6 N-terminal domain-like"/>
    <property type="match status" value="1"/>
</dbReference>
<proteinExistence type="predicted"/>
<dbReference type="PROSITE" id="PS50294">
    <property type="entry name" value="WD_REPEATS_REGION"/>
    <property type="match status" value="2"/>
</dbReference>
<dbReference type="Proteomes" id="UP000826661">
    <property type="component" value="Chromosome I"/>
</dbReference>
<dbReference type="Pfam" id="PF24883">
    <property type="entry name" value="NPHP3_N"/>
    <property type="match status" value="1"/>
</dbReference>
<dbReference type="PANTHER" id="PTHR19879">
    <property type="entry name" value="TRANSCRIPTION INITIATION FACTOR TFIID"/>
    <property type="match status" value="1"/>
</dbReference>
<dbReference type="InterPro" id="IPR056884">
    <property type="entry name" value="NPHP3-like_N"/>
</dbReference>
<keyword evidence="1" id="KW-0677">Repeat</keyword>
<dbReference type="PROSITE" id="PS50837">
    <property type="entry name" value="NACHT"/>
    <property type="match status" value="1"/>
</dbReference>
<sequence length="1290" mass="145777">MSAFSNAPPAHPPKKALELDYLPEATFNATNKQHAPSCLENTRIQVLNQIRSWIDDDGEKRIYWLRGMAGTGKTTISVTIAREYYKKRRLGATFFFSRSNGDVSSTRKFVATIANELAESLPAYREHLQKALDSSPSITSRSLYDQWEKLILDPLRSTSLEDDVKPILMVTDALDECDSEYDQGVLIQCLAGLSALEKIPFRIFITSRPENTIHLGFDRITSYSRQDFTLHDIEESIVAADLRLYYRHELTGMDIDQSLITEESIEILARKSDRLFIHAATVCRFIRQGGIYAETRLESVLASQNSELEPERELDSIYTTILENAFAKFTTLRPGEMETLQLSYQKIVGSLVMLYDKMSPTDFATMVGEPVENVTRLLKYLSSVLDVPQDESGQISVLHASFRDFLSGPERSSTLLRQPGKRTKDISASDVDSHVSQVLQYACKYWIYHLQQSKVNPAGHSGTLEFFQTRFLFWIEILGLIGRLSDAIDMIRLLESLLSQKDTQRNIHNLLTGIRKKTGNSGTKVTQQTLAAVVQDATRFLYAHSSTIEAAPLQIYISALIFSPRTSLIRRIYQHHIPSWVLSVPSLSESWNPQLRRLYHRSRFQVITYSPDGNLMASGHWDGKIRFWDAITGAQRRTLRGHSRPVVSLSFSPNSSLLVSSSEGQTIRFWNAITGTKIYKYRRIHEAELVVFMPDGKRIMFTESRKRDSIYLWDIVQKETVWVSRHPGDDSSKRYGDVAISPDGKRIACGGGNDEENVWLLDPENGKPLHNAKCFDEAVRSIAFSPDGKLLAVALFQNIEIWNVSTGTTRRISIEVAVIESLFSPDGKTIAISAYETIQILNVASGKTWCELQEPFSYSQGTQKFAFSPDGSAIASVVSMNGVAVWDIRFNSKQVHSEVSWEYPSVVAASQDEKQLASASYSDAIRLWDGQTGAKRELYIHRLHPLVEMLSITRWVEKREEIPSFDTLARKKINVSSITFSIDGKFFACFWETKKLQVWDAQSGKMLFARKLDSSTSDNVLFSPDSKLIASVSDKIYFWNAKTGSEVYSSKAPLGIVESIAFSPDGKYLASSILTKDRHSNFFDMEPSVHDNGDFYGYTHISITVEYKSLFQFSSNSKLLAYLFGNRIIVLNVETREFLHILTSTLGHLKKLSIFDNNRYLGALQLFGSAFFIWDLVTGTVVYKRRIDTDESSLCFSLNGKHIASVDKIFAYKTSLSANCHSTGISFTGAWIKDDGQDIVYFPHEFKHLFDFMAGSALIFRWPPTGFFGEATQHLGCNLLQFAMVDKVMD</sequence>
<dbReference type="EMBL" id="CP075864">
    <property type="protein sequence ID" value="QYS92807.1"/>
    <property type="molecule type" value="Genomic_DNA"/>
</dbReference>
<evidence type="ECO:0000256" key="1">
    <source>
        <dbReference type="ARBA" id="ARBA00022737"/>
    </source>
</evidence>
<organism evidence="4 5">
    <name type="scientific">Trichoderma simmonsii</name>
    <dbReference type="NCBI Taxonomy" id="1491479"/>
    <lineage>
        <taxon>Eukaryota</taxon>
        <taxon>Fungi</taxon>
        <taxon>Dikarya</taxon>
        <taxon>Ascomycota</taxon>
        <taxon>Pezizomycotina</taxon>
        <taxon>Sordariomycetes</taxon>
        <taxon>Hypocreomycetidae</taxon>
        <taxon>Hypocreales</taxon>
        <taxon>Hypocreaceae</taxon>
        <taxon>Trichoderma</taxon>
    </lineage>
</organism>
<keyword evidence="2" id="KW-0853">WD repeat</keyword>
<evidence type="ECO:0000313" key="5">
    <source>
        <dbReference type="Proteomes" id="UP000826661"/>
    </source>
</evidence>
<feature type="repeat" description="WD" evidence="2">
    <location>
        <begin position="597"/>
        <end position="638"/>
    </location>
</feature>
<keyword evidence="5" id="KW-1185">Reference proteome</keyword>
<evidence type="ECO:0000256" key="2">
    <source>
        <dbReference type="PROSITE-ProRule" id="PRU00221"/>
    </source>
</evidence>
<dbReference type="SUPFAM" id="SSF50978">
    <property type="entry name" value="WD40 repeat-like"/>
    <property type="match status" value="2"/>
</dbReference>
<dbReference type="CDD" id="cd00200">
    <property type="entry name" value="WD40"/>
    <property type="match status" value="1"/>
</dbReference>
<dbReference type="InterPro" id="IPR027417">
    <property type="entry name" value="P-loop_NTPase"/>
</dbReference>
<reference evidence="4 5" key="1">
    <citation type="journal article" date="2021" name="BMC Genomics">
        <title>Telomere-to-telomere genome assembly of asparaginase-producing Trichoderma simmonsii.</title>
        <authorList>
            <person name="Chung D."/>
            <person name="Kwon Y.M."/>
            <person name="Yang Y."/>
        </authorList>
    </citation>
    <scope>NUCLEOTIDE SEQUENCE [LARGE SCALE GENOMIC DNA]</scope>
    <source>
        <strain evidence="4 5">GH-Sj1</strain>
    </source>
</reference>
<dbReference type="InterPro" id="IPR015943">
    <property type="entry name" value="WD40/YVTN_repeat-like_dom_sf"/>
</dbReference>
<feature type="domain" description="NACHT" evidence="3">
    <location>
        <begin position="61"/>
        <end position="209"/>
    </location>
</feature>
<dbReference type="Gene3D" id="3.40.50.300">
    <property type="entry name" value="P-loop containing nucleotide triphosphate hydrolases"/>
    <property type="match status" value="1"/>
</dbReference>